<reference evidence="10" key="1">
    <citation type="submission" date="2019-08" db="EMBL/GenBank/DDBJ databases">
        <title>The improved chromosome-level genome for the pearl oyster Pinctada fucata martensii using PacBio sequencing and Hi-C.</title>
        <authorList>
            <person name="Zheng Z."/>
        </authorList>
    </citation>
    <scope>NUCLEOTIDE SEQUENCE</scope>
    <source>
        <strain evidence="10">ZZ-2019</strain>
        <tissue evidence="10">Adductor muscle</tissue>
    </source>
</reference>
<keyword evidence="11" id="KW-1185">Reference proteome</keyword>
<sequence>MMRSRSEMLTLSLLFNLFILSWCEYLTLSPSDFDASENDSKECNTLGKGCDFKTFDLKEKSEFLWGKTISSAKLNITVFGPSADNDSFSQTLKCLEWRNHISVRTSIGHENNSQTIRYSTVALLPNQSYHSSSYNEEACRYVTVIVEVSNFVHFNTQIHHRTKVSFQTSVISTETDQKRKDIESISANDLRVSINALELSIQDGNCDFKEDCGWKFDKTKVKDNNHEGYGSIQKDVTTTTLTSPYIMGSSKSCSMKFHLSRVKSVLVSITTGNTTKILLDTEVNGKGPGFSVPIGTVPGPFQMSIHVCKRRIIQSLGIIRDIVFDSCGKEFEKDKPSCNVSEFQCSTGQCISNDRMCDTKEDCLFGDDEAQSVCDSGLLLNGGSCKNNETGNLVSWMFPYLPEDSTCEIRFSYYLEDMGIIQLLRCDENQECEKIWQNNFLSLKGPEWYRVVQPIPASANATLSFNRFYLKLKARVFMRRDIALDMVSFSSGCVPRNTSAQDQPMNTSSPAHRASIEESDDENILLTVVGVAMGSVIGIATAVIIFTVYRRRHNVQFTDVCRKSSAQSFSTTTTVIDEKTVLPIDGSYDSDDSVGRRSNNSSPESLAVSTISPYYEWLEQSDNTIRNIPRKKIKLTKLIGKGAFGEVYYGLLADVAHLQRDLPVAVKTLPSLCSEQTKSEFFFEAMTLSKFKHPNIVRFLGISVEGRSMFLVLELMEGGDVKSFVREARPRENTTSILTIKDLIKLCCDISKGCQYLERNKFIHRDIAARNCLLNEKGPNRVAKIGDFGMARDIFRTNYYRKNGVAMVPVKWMPPESFMDGVFSSKTDVWAFGVTLWEVFSMGHVPYPGKSNAEVMKYVTSGGRLDQPILCPDNM</sequence>
<dbReference type="SUPFAM" id="SSF57424">
    <property type="entry name" value="LDL receptor-like module"/>
    <property type="match status" value="1"/>
</dbReference>
<dbReference type="SMART" id="SM00192">
    <property type="entry name" value="LDLa"/>
    <property type="match status" value="1"/>
</dbReference>
<dbReference type="InterPro" id="IPR002172">
    <property type="entry name" value="LDrepeatLR_classA_rpt"/>
</dbReference>
<dbReference type="Pfam" id="PF00057">
    <property type="entry name" value="Ldl_recept_a"/>
    <property type="match status" value="1"/>
</dbReference>
<dbReference type="CDD" id="cd00112">
    <property type="entry name" value="LDLa"/>
    <property type="match status" value="1"/>
</dbReference>
<evidence type="ECO:0000313" key="10">
    <source>
        <dbReference type="EMBL" id="KAK3097261.1"/>
    </source>
</evidence>
<evidence type="ECO:0000256" key="3">
    <source>
        <dbReference type="ARBA" id="ARBA00051243"/>
    </source>
</evidence>
<evidence type="ECO:0000313" key="11">
    <source>
        <dbReference type="Proteomes" id="UP001186944"/>
    </source>
</evidence>
<dbReference type="GO" id="GO:0045664">
    <property type="term" value="P:regulation of neuron differentiation"/>
    <property type="evidence" value="ECO:0007669"/>
    <property type="project" value="TreeGrafter"/>
</dbReference>
<feature type="disulfide bond" evidence="4">
    <location>
        <begin position="338"/>
        <end position="350"/>
    </location>
</feature>
<dbReference type="SUPFAM" id="SSF56112">
    <property type="entry name" value="Protein kinase-like (PK-like)"/>
    <property type="match status" value="1"/>
</dbReference>
<dbReference type="InterPro" id="IPR050122">
    <property type="entry name" value="RTK"/>
</dbReference>
<dbReference type="InterPro" id="IPR036055">
    <property type="entry name" value="LDL_receptor-like_sf"/>
</dbReference>
<dbReference type="AlphaFoldDB" id="A0AA89C2V2"/>
<dbReference type="GO" id="GO:0043235">
    <property type="term" value="C:receptor complex"/>
    <property type="evidence" value="ECO:0007669"/>
    <property type="project" value="TreeGrafter"/>
</dbReference>
<evidence type="ECO:0000256" key="2">
    <source>
        <dbReference type="ARBA" id="ARBA00023157"/>
    </source>
</evidence>
<evidence type="ECO:0000256" key="7">
    <source>
        <dbReference type="SAM" id="Phobius"/>
    </source>
</evidence>
<evidence type="ECO:0000256" key="5">
    <source>
        <dbReference type="PROSITE-ProRule" id="PRU10141"/>
    </source>
</evidence>
<dbReference type="PROSITE" id="PS00109">
    <property type="entry name" value="PROTEIN_KINASE_TYR"/>
    <property type="match status" value="1"/>
</dbReference>
<feature type="transmembrane region" description="Helical" evidence="7">
    <location>
        <begin position="524"/>
        <end position="549"/>
    </location>
</feature>
<keyword evidence="2 4" id="KW-1015">Disulfide bond</keyword>
<protein>
    <recommendedName>
        <fullName evidence="9">Protein kinase domain-containing protein</fullName>
    </recommendedName>
</protein>
<keyword evidence="7" id="KW-0812">Transmembrane</keyword>
<dbReference type="InterPro" id="IPR023415">
    <property type="entry name" value="LDLR_class-A_CS"/>
</dbReference>
<dbReference type="InterPro" id="IPR001245">
    <property type="entry name" value="Ser-Thr/Tyr_kinase_cat_dom"/>
</dbReference>
<dbReference type="Pfam" id="PF07714">
    <property type="entry name" value="PK_Tyr_Ser-Thr"/>
    <property type="match status" value="1"/>
</dbReference>
<dbReference type="PRINTS" id="PR00109">
    <property type="entry name" value="TYRKINASE"/>
</dbReference>
<gene>
    <name evidence="10" type="ORF">FSP39_008172</name>
</gene>
<dbReference type="EMBL" id="VSWD01000007">
    <property type="protein sequence ID" value="KAK3097261.1"/>
    <property type="molecule type" value="Genomic_DNA"/>
</dbReference>
<proteinExistence type="predicted"/>
<dbReference type="PANTHER" id="PTHR24416:SF604">
    <property type="entry name" value="RECEPTOR PROTEIN-TYROSINE KINASE"/>
    <property type="match status" value="1"/>
</dbReference>
<name>A0AA89C2V2_PINIB</name>
<dbReference type="GO" id="GO:0005886">
    <property type="term" value="C:plasma membrane"/>
    <property type="evidence" value="ECO:0007669"/>
    <property type="project" value="TreeGrafter"/>
</dbReference>
<feature type="compositionally biased region" description="Polar residues" evidence="6">
    <location>
        <begin position="497"/>
        <end position="510"/>
    </location>
</feature>
<dbReference type="InterPro" id="IPR011009">
    <property type="entry name" value="Kinase-like_dom_sf"/>
</dbReference>
<dbReference type="PROSITE" id="PS50068">
    <property type="entry name" value="LDLRA_2"/>
    <property type="match status" value="1"/>
</dbReference>
<evidence type="ECO:0000256" key="6">
    <source>
        <dbReference type="SAM" id="MobiDB-lite"/>
    </source>
</evidence>
<dbReference type="PROSITE" id="PS01209">
    <property type="entry name" value="LDLRA_1"/>
    <property type="match status" value="1"/>
</dbReference>
<organism evidence="10 11">
    <name type="scientific">Pinctada imbricata</name>
    <name type="common">Atlantic pearl-oyster</name>
    <name type="synonym">Pinctada martensii</name>
    <dbReference type="NCBI Taxonomy" id="66713"/>
    <lineage>
        <taxon>Eukaryota</taxon>
        <taxon>Metazoa</taxon>
        <taxon>Spiralia</taxon>
        <taxon>Lophotrochozoa</taxon>
        <taxon>Mollusca</taxon>
        <taxon>Bivalvia</taxon>
        <taxon>Autobranchia</taxon>
        <taxon>Pteriomorphia</taxon>
        <taxon>Pterioida</taxon>
        <taxon>Pterioidea</taxon>
        <taxon>Pteriidae</taxon>
        <taxon>Pinctada</taxon>
    </lineage>
</organism>
<keyword evidence="7" id="KW-1133">Transmembrane helix</keyword>
<dbReference type="InterPro" id="IPR017441">
    <property type="entry name" value="Protein_kinase_ATP_BS"/>
</dbReference>
<keyword evidence="5" id="KW-0547">Nucleotide-binding</keyword>
<evidence type="ECO:0000256" key="4">
    <source>
        <dbReference type="PROSITE-ProRule" id="PRU00124"/>
    </source>
</evidence>
<feature type="chain" id="PRO_5041718000" description="Protein kinase domain-containing protein" evidence="8">
    <location>
        <begin position="24"/>
        <end position="875"/>
    </location>
</feature>
<dbReference type="FunFam" id="1.10.510.10:FF:000113">
    <property type="entry name" value="Tyrosine-protein kinase receptor"/>
    <property type="match status" value="1"/>
</dbReference>
<evidence type="ECO:0000256" key="1">
    <source>
        <dbReference type="ARBA" id="ARBA00004167"/>
    </source>
</evidence>
<dbReference type="InterPro" id="IPR008266">
    <property type="entry name" value="Tyr_kinase_AS"/>
</dbReference>
<comment type="caution">
    <text evidence="4">Lacks conserved residue(s) required for the propagation of feature annotation.</text>
</comment>
<dbReference type="InterPro" id="IPR000719">
    <property type="entry name" value="Prot_kinase_dom"/>
</dbReference>
<dbReference type="GO" id="GO:0004714">
    <property type="term" value="F:transmembrane receptor protein tyrosine kinase activity"/>
    <property type="evidence" value="ECO:0007669"/>
    <property type="project" value="UniProtKB-EC"/>
</dbReference>
<dbReference type="PANTHER" id="PTHR24416">
    <property type="entry name" value="TYROSINE-PROTEIN KINASE RECEPTOR"/>
    <property type="match status" value="1"/>
</dbReference>
<dbReference type="InterPro" id="IPR020635">
    <property type="entry name" value="Tyr_kinase_cat_dom"/>
</dbReference>
<keyword evidence="8" id="KW-0732">Signal</keyword>
<keyword evidence="7" id="KW-0472">Membrane</keyword>
<dbReference type="Gene3D" id="4.10.400.10">
    <property type="entry name" value="Low-density Lipoprotein Receptor"/>
    <property type="match status" value="1"/>
</dbReference>
<comment type="catalytic activity">
    <reaction evidence="3">
        <text>L-tyrosyl-[protein] + ATP = O-phospho-L-tyrosyl-[protein] + ADP + H(+)</text>
        <dbReference type="Rhea" id="RHEA:10596"/>
        <dbReference type="Rhea" id="RHEA-COMP:10136"/>
        <dbReference type="Rhea" id="RHEA-COMP:20101"/>
        <dbReference type="ChEBI" id="CHEBI:15378"/>
        <dbReference type="ChEBI" id="CHEBI:30616"/>
        <dbReference type="ChEBI" id="CHEBI:46858"/>
        <dbReference type="ChEBI" id="CHEBI:61978"/>
        <dbReference type="ChEBI" id="CHEBI:456216"/>
        <dbReference type="EC" id="2.7.10.1"/>
    </reaction>
</comment>
<dbReference type="PROSITE" id="PS50011">
    <property type="entry name" value="PROTEIN_KINASE_DOM"/>
    <property type="match status" value="1"/>
</dbReference>
<dbReference type="SMART" id="SM00219">
    <property type="entry name" value="TyrKc"/>
    <property type="match status" value="1"/>
</dbReference>
<dbReference type="GO" id="GO:0007169">
    <property type="term" value="P:cell surface receptor protein tyrosine kinase signaling pathway"/>
    <property type="evidence" value="ECO:0007669"/>
    <property type="project" value="TreeGrafter"/>
</dbReference>
<dbReference type="Proteomes" id="UP001186944">
    <property type="component" value="Unassembled WGS sequence"/>
</dbReference>
<feature type="binding site" evidence="5">
    <location>
        <position position="667"/>
    </location>
    <ligand>
        <name>ATP</name>
        <dbReference type="ChEBI" id="CHEBI:30616"/>
    </ligand>
</feature>
<accession>A0AA89C2V2</accession>
<keyword evidence="5" id="KW-0067">ATP-binding</keyword>
<feature type="signal peptide" evidence="8">
    <location>
        <begin position="1"/>
        <end position="23"/>
    </location>
</feature>
<feature type="disulfide bond" evidence="4">
    <location>
        <begin position="345"/>
        <end position="363"/>
    </location>
</feature>
<evidence type="ECO:0000259" key="9">
    <source>
        <dbReference type="PROSITE" id="PS50011"/>
    </source>
</evidence>
<feature type="domain" description="Protein kinase" evidence="9">
    <location>
        <begin position="633"/>
        <end position="875"/>
    </location>
</feature>
<dbReference type="GO" id="GO:0005524">
    <property type="term" value="F:ATP binding"/>
    <property type="evidence" value="ECO:0007669"/>
    <property type="project" value="UniProtKB-UniRule"/>
</dbReference>
<dbReference type="PROSITE" id="PS00107">
    <property type="entry name" value="PROTEIN_KINASE_ATP"/>
    <property type="match status" value="1"/>
</dbReference>
<comment type="subcellular location">
    <subcellularLocation>
        <location evidence="1">Membrane</location>
        <topology evidence="1">Single-pass membrane protein</topology>
    </subcellularLocation>
</comment>
<feature type="region of interest" description="Disordered" evidence="6">
    <location>
        <begin position="497"/>
        <end position="516"/>
    </location>
</feature>
<comment type="caution">
    <text evidence="10">The sequence shown here is derived from an EMBL/GenBank/DDBJ whole genome shotgun (WGS) entry which is preliminary data.</text>
</comment>
<evidence type="ECO:0000256" key="8">
    <source>
        <dbReference type="SAM" id="SignalP"/>
    </source>
</evidence>
<dbReference type="Gene3D" id="1.10.510.10">
    <property type="entry name" value="Transferase(Phosphotransferase) domain 1"/>
    <property type="match status" value="1"/>
</dbReference>
<dbReference type="Gene3D" id="3.30.200.20">
    <property type="entry name" value="Phosphorylase Kinase, domain 1"/>
    <property type="match status" value="1"/>
</dbReference>